<evidence type="ECO:0000256" key="3">
    <source>
        <dbReference type="SAM" id="SignalP"/>
    </source>
</evidence>
<evidence type="ECO:0000259" key="4">
    <source>
        <dbReference type="Pfam" id="PF25954"/>
    </source>
</evidence>
<evidence type="ECO:0000259" key="5">
    <source>
        <dbReference type="Pfam" id="PF25967"/>
    </source>
</evidence>
<protein>
    <submittedName>
        <fullName evidence="7">Efflux RND transporter periplasmic adaptor subunit</fullName>
    </submittedName>
</protein>
<proteinExistence type="inferred from homology"/>
<feature type="domain" description="CusB-like beta-barrel" evidence="4">
    <location>
        <begin position="238"/>
        <end position="312"/>
    </location>
</feature>
<evidence type="ECO:0000313" key="8">
    <source>
        <dbReference type="Proteomes" id="UP001082899"/>
    </source>
</evidence>
<accession>A0ABT3ZS00</accession>
<feature type="domain" description="CzcB-like barrel-sandwich hybrid" evidence="6">
    <location>
        <begin position="90"/>
        <end position="232"/>
    </location>
</feature>
<keyword evidence="8" id="KW-1185">Reference proteome</keyword>
<dbReference type="Gene3D" id="2.40.420.20">
    <property type="match status" value="1"/>
</dbReference>
<dbReference type="InterPro" id="IPR058647">
    <property type="entry name" value="BSH_CzcB-like"/>
</dbReference>
<dbReference type="Gene3D" id="1.10.287.470">
    <property type="entry name" value="Helix hairpin bin"/>
    <property type="match status" value="1"/>
</dbReference>
<comment type="similarity">
    <text evidence="1">Belongs to the membrane fusion protein (MFP) (TC 8.A.1) family.</text>
</comment>
<feature type="domain" description="Multidrug resistance protein MdtA-like C-terminal permuted SH3" evidence="5">
    <location>
        <begin position="319"/>
        <end position="375"/>
    </location>
</feature>
<dbReference type="InterPro" id="IPR058627">
    <property type="entry name" value="MdtA-like_C"/>
</dbReference>
<dbReference type="RefSeq" id="WP_267849240.1">
    <property type="nucleotide sequence ID" value="NZ_JAPMXC010000010.1"/>
</dbReference>
<sequence>MKTTRRYRIFTVLRLSLLVSLCASCLIQAAERDRERDAAPAQSFIVEHGVYRVPPGSALRQRLIVAAVGQENRPHRMIVPGQVDALPSRTINLSAPLTGRVTELHVELGDTVRKGQLLAVLASGDMAQAVADYDKARDALDLARKTAIRTAGVEKAGASAAKDREAADSALTQANAEMVRAKTRLDALRGSTGKPVRTGQLTIFAPVSGVVTALNIGQGSVVGDPTATLITLTDIGAIWVSADVPEDQIGAVHLGQDASVTFSAYPGARAEGKVAVIGSAIAADTRRLPVRIALPNPAGHLKPNMFATVSLSVADDRHVVVPQSALLMNNDSTTVLVERSPWTFVRRRIELGTDEDSQARVLSGLKAGDRIVVRGGVLMND</sequence>
<dbReference type="SUPFAM" id="SSF111369">
    <property type="entry name" value="HlyD-like secretion proteins"/>
    <property type="match status" value="1"/>
</dbReference>
<reference evidence="7" key="1">
    <citation type="submission" date="2022-11" db="EMBL/GenBank/DDBJ databases">
        <title>Robbsia betulipollinis sp. nov., isolated from pollen of birch (Betula pendula).</title>
        <authorList>
            <person name="Shi H."/>
            <person name="Ambika Manirajan B."/>
            <person name="Ratering S."/>
            <person name="Geissler-Plaum R."/>
            <person name="Schnell S."/>
        </authorList>
    </citation>
    <scope>NUCLEOTIDE SEQUENCE</scope>
    <source>
        <strain evidence="7">Bb-Pol-6</strain>
    </source>
</reference>
<evidence type="ECO:0000256" key="2">
    <source>
        <dbReference type="ARBA" id="ARBA00022448"/>
    </source>
</evidence>
<dbReference type="InterPro" id="IPR051909">
    <property type="entry name" value="MFP_Cation_Efflux"/>
</dbReference>
<dbReference type="PANTHER" id="PTHR30097">
    <property type="entry name" value="CATION EFFLUX SYSTEM PROTEIN CUSB"/>
    <property type="match status" value="1"/>
</dbReference>
<feature type="chain" id="PRO_5045406883" evidence="3">
    <location>
        <begin position="30"/>
        <end position="381"/>
    </location>
</feature>
<dbReference type="Gene3D" id="2.40.50.100">
    <property type="match status" value="1"/>
</dbReference>
<dbReference type="Pfam" id="PF25967">
    <property type="entry name" value="RND-MFP_C"/>
    <property type="match status" value="1"/>
</dbReference>
<dbReference type="Proteomes" id="UP001082899">
    <property type="component" value="Unassembled WGS sequence"/>
</dbReference>
<dbReference type="PANTHER" id="PTHR30097:SF4">
    <property type="entry name" value="SLR6042 PROTEIN"/>
    <property type="match status" value="1"/>
</dbReference>
<dbReference type="NCBIfam" id="TIGR01730">
    <property type="entry name" value="RND_mfp"/>
    <property type="match status" value="1"/>
</dbReference>
<evidence type="ECO:0000259" key="6">
    <source>
        <dbReference type="Pfam" id="PF25973"/>
    </source>
</evidence>
<dbReference type="EMBL" id="JAPMXC010000010">
    <property type="protein sequence ID" value="MCY0389333.1"/>
    <property type="molecule type" value="Genomic_DNA"/>
</dbReference>
<dbReference type="Pfam" id="PF25973">
    <property type="entry name" value="BSH_CzcB"/>
    <property type="match status" value="1"/>
</dbReference>
<name>A0ABT3ZS00_9BURK</name>
<dbReference type="InterPro" id="IPR006143">
    <property type="entry name" value="RND_pump_MFP"/>
</dbReference>
<evidence type="ECO:0000313" key="7">
    <source>
        <dbReference type="EMBL" id="MCY0389333.1"/>
    </source>
</evidence>
<dbReference type="Pfam" id="PF25954">
    <property type="entry name" value="Beta-barrel_RND_2"/>
    <property type="match status" value="1"/>
</dbReference>
<evidence type="ECO:0000256" key="1">
    <source>
        <dbReference type="ARBA" id="ARBA00009477"/>
    </source>
</evidence>
<dbReference type="InterPro" id="IPR058792">
    <property type="entry name" value="Beta-barrel_RND_2"/>
</dbReference>
<keyword evidence="2" id="KW-0813">Transport</keyword>
<comment type="caution">
    <text evidence="7">The sequence shown here is derived from an EMBL/GenBank/DDBJ whole genome shotgun (WGS) entry which is preliminary data.</text>
</comment>
<feature type="signal peptide" evidence="3">
    <location>
        <begin position="1"/>
        <end position="29"/>
    </location>
</feature>
<dbReference type="Gene3D" id="2.40.30.170">
    <property type="match status" value="1"/>
</dbReference>
<organism evidence="7 8">
    <name type="scientific">Robbsia betulipollinis</name>
    <dbReference type="NCBI Taxonomy" id="2981849"/>
    <lineage>
        <taxon>Bacteria</taxon>
        <taxon>Pseudomonadati</taxon>
        <taxon>Pseudomonadota</taxon>
        <taxon>Betaproteobacteria</taxon>
        <taxon>Burkholderiales</taxon>
        <taxon>Burkholderiaceae</taxon>
        <taxon>Robbsia</taxon>
    </lineage>
</organism>
<gene>
    <name evidence="7" type="ORF">OVY01_19500</name>
</gene>
<keyword evidence="3" id="KW-0732">Signal</keyword>